<dbReference type="InterPro" id="IPR029035">
    <property type="entry name" value="DHS-like_NAD/FAD-binding_dom"/>
</dbReference>
<proteinExistence type="predicted"/>
<reference evidence="2 3" key="1">
    <citation type="submission" date="2016-10" db="EMBL/GenBank/DDBJ databases">
        <authorList>
            <person name="de Groot N.N."/>
        </authorList>
    </citation>
    <scope>NUCLEOTIDE SEQUENCE [LARGE SCALE GENOMIC DNA]</scope>
    <source>
        <strain evidence="2 3">DSM 20678</strain>
    </source>
</reference>
<accession>A0A1I5Y6V4</accession>
<dbReference type="Gene3D" id="3.40.50.1220">
    <property type="entry name" value="TPP-binding domain"/>
    <property type="match status" value="1"/>
</dbReference>
<dbReference type="EMBL" id="FOXR01000038">
    <property type="protein sequence ID" value="SFQ39946.1"/>
    <property type="molecule type" value="Genomic_DNA"/>
</dbReference>
<evidence type="ECO:0000313" key="2">
    <source>
        <dbReference type="EMBL" id="SFQ39946.1"/>
    </source>
</evidence>
<evidence type="ECO:0000256" key="1">
    <source>
        <dbReference type="SAM" id="Coils"/>
    </source>
</evidence>
<dbReference type="Proteomes" id="UP000198577">
    <property type="component" value="Unassembled WGS sequence"/>
</dbReference>
<dbReference type="OrthoDB" id="530017at2"/>
<dbReference type="SUPFAM" id="SSF52467">
    <property type="entry name" value="DHS-like NAD/FAD-binding domain"/>
    <property type="match status" value="1"/>
</dbReference>
<dbReference type="Pfam" id="PF13289">
    <property type="entry name" value="SIR2_2"/>
    <property type="match status" value="1"/>
</dbReference>
<name>A0A1I5Y6V4_9FIRM</name>
<evidence type="ECO:0000313" key="3">
    <source>
        <dbReference type="Proteomes" id="UP000198577"/>
    </source>
</evidence>
<sequence length="563" mass="66073">MIISEAQFIREFEVMQDASFIFFLGAGASRTSGIPTANEMIWFFKRAIYCSVNNISPESCKDLANANVQQIIDSWIKNQPEHRNIKWEEEYSHFFEAAYPTKDVRKEFIENYVSQAIPTIGYKCLGALIRAGKIRDIFTTNFDRLIEAVCPNIFVISDESADRAYKVRVVDNSSKLIKLHGDFRYDHLRNTTEELRQLNQILESKMKEFLSQFGIVIVGYSGRDDSIMKVLEEIARDNLNSFPKGFYWCILKGERKYERVESLIKFLRESGRNAAFIEITSFDDFMINLYRFCGIKDEQVEAELTSIKGNKTPFFYKPQKTDLRPHLKTNWIKIKEYPTTVYSFKTDISEWSELDELVKGQPVLASFAYPKSIIAIGNRSVVENLFKDHILEPIQIRNITYEDIARINRDHGFVYSLFYSIFDRYFQERLKLQRFKKRCYWDKSRTEKFNSRWVENCWCFIHSAFNYALEYRDKELFIIIEPTVVVTKNKEEVLKSKEAKIAKNEYLSVWYNARWNEELNKWLNIIYSESKGIIGFPPNSEPPSARFVISDHFCFSSPKGGGN</sequence>
<keyword evidence="3" id="KW-1185">Reference proteome</keyword>
<protein>
    <submittedName>
        <fullName evidence="2">SIR2-like domain-containing protein</fullName>
    </submittedName>
</protein>
<keyword evidence="1" id="KW-0175">Coiled coil</keyword>
<dbReference type="RefSeq" id="WP_092282752.1">
    <property type="nucleotide sequence ID" value="NZ_FOXR01000038.1"/>
</dbReference>
<dbReference type="STRING" id="937334.SAMN05444406_13813"/>
<dbReference type="AlphaFoldDB" id="A0A1I5Y6V4"/>
<organism evidence="2 3">
    <name type="scientific">Caldicoprobacter faecalis</name>
    <dbReference type="NCBI Taxonomy" id="937334"/>
    <lineage>
        <taxon>Bacteria</taxon>
        <taxon>Bacillati</taxon>
        <taxon>Bacillota</taxon>
        <taxon>Clostridia</taxon>
        <taxon>Caldicoprobacterales</taxon>
        <taxon>Caldicoprobacteraceae</taxon>
        <taxon>Caldicoprobacter</taxon>
    </lineage>
</organism>
<gene>
    <name evidence="2" type="ORF">SAMN05444406_13813</name>
</gene>
<feature type="coiled-coil region" evidence="1">
    <location>
        <begin position="185"/>
        <end position="212"/>
    </location>
</feature>